<keyword evidence="3" id="KW-1185">Reference proteome</keyword>
<evidence type="ECO:0000256" key="1">
    <source>
        <dbReference type="SAM" id="MobiDB-lite"/>
    </source>
</evidence>
<dbReference type="Proteomes" id="UP001418222">
    <property type="component" value="Unassembled WGS sequence"/>
</dbReference>
<accession>A0AAP0BKN8</accession>
<dbReference type="AlphaFoldDB" id="A0AAP0BKN8"/>
<sequence>MQFPGRTDNAIKNICNSLTKRKQRAAGKIVHPAAPPSPPLLLSPPPPETYGAMAWRELPSIQHMSPKRTTNNDTIISPSSPLMEDEDVEFWINSLLQLDDQVPSMEDLLSEALHRQPVDSDASAAELYDVDYWSSLIQELMDGPELLCQLADSDSVTTDVHEMIPGEVVASPSTAVLSDHELFPYDDMDYEVMQQNSSTNWPAGSDFDDGELQQNFFPLSPPSTVEVDHCVEMPCEMSLWGIEILPVSFPAAAPCANLVAGPPLLPALLPIRLSCIPAAARLLLQGFTCEPAIALPPSLLLESGSIADSHASGQPPTYPPGPLLANNSSGTARVVVTATISRRHKKTPATLKPSSTASTLPQQVPEY</sequence>
<name>A0AAP0BKN8_9ASPA</name>
<proteinExistence type="predicted"/>
<organism evidence="2 3">
    <name type="scientific">Platanthera zijinensis</name>
    <dbReference type="NCBI Taxonomy" id="2320716"/>
    <lineage>
        <taxon>Eukaryota</taxon>
        <taxon>Viridiplantae</taxon>
        <taxon>Streptophyta</taxon>
        <taxon>Embryophyta</taxon>
        <taxon>Tracheophyta</taxon>
        <taxon>Spermatophyta</taxon>
        <taxon>Magnoliopsida</taxon>
        <taxon>Liliopsida</taxon>
        <taxon>Asparagales</taxon>
        <taxon>Orchidaceae</taxon>
        <taxon>Orchidoideae</taxon>
        <taxon>Orchideae</taxon>
        <taxon>Orchidinae</taxon>
        <taxon>Platanthera</taxon>
    </lineage>
</organism>
<feature type="compositionally biased region" description="Polar residues" evidence="1">
    <location>
        <begin position="352"/>
        <end position="367"/>
    </location>
</feature>
<feature type="region of interest" description="Disordered" evidence="1">
    <location>
        <begin position="343"/>
        <end position="367"/>
    </location>
</feature>
<comment type="caution">
    <text evidence="2">The sequence shown here is derived from an EMBL/GenBank/DDBJ whole genome shotgun (WGS) entry which is preliminary data.</text>
</comment>
<reference evidence="2 3" key="1">
    <citation type="journal article" date="2022" name="Nat. Plants">
        <title>Genomes of leafy and leafless Platanthera orchids illuminate the evolution of mycoheterotrophy.</title>
        <authorList>
            <person name="Li M.H."/>
            <person name="Liu K.W."/>
            <person name="Li Z."/>
            <person name="Lu H.C."/>
            <person name="Ye Q.L."/>
            <person name="Zhang D."/>
            <person name="Wang J.Y."/>
            <person name="Li Y.F."/>
            <person name="Zhong Z.M."/>
            <person name="Liu X."/>
            <person name="Yu X."/>
            <person name="Liu D.K."/>
            <person name="Tu X.D."/>
            <person name="Liu B."/>
            <person name="Hao Y."/>
            <person name="Liao X.Y."/>
            <person name="Jiang Y.T."/>
            <person name="Sun W.H."/>
            <person name="Chen J."/>
            <person name="Chen Y.Q."/>
            <person name="Ai Y."/>
            <person name="Zhai J.W."/>
            <person name="Wu S.S."/>
            <person name="Zhou Z."/>
            <person name="Hsiao Y.Y."/>
            <person name="Wu W.L."/>
            <person name="Chen Y.Y."/>
            <person name="Lin Y.F."/>
            <person name="Hsu J.L."/>
            <person name="Li C.Y."/>
            <person name="Wang Z.W."/>
            <person name="Zhao X."/>
            <person name="Zhong W.Y."/>
            <person name="Ma X.K."/>
            <person name="Ma L."/>
            <person name="Huang J."/>
            <person name="Chen G.Z."/>
            <person name="Huang M.Z."/>
            <person name="Huang L."/>
            <person name="Peng D.H."/>
            <person name="Luo Y.B."/>
            <person name="Zou S.Q."/>
            <person name="Chen S.P."/>
            <person name="Lan S."/>
            <person name="Tsai W.C."/>
            <person name="Van de Peer Y."/>
            <person name="Liu Z.J."/>
        </authorList>
    </citation>
    <scope>NUCLEOTIDE SEQUENCE [LARGE SCALE GENOMIC DNA]</scope>
    <source>
        <strain evidence="2">Lor287</strain>
    </source>
</reference>
<protein>
    <submittedName>
        <fullName evidence="2">Uncharacterized protein</fullName>
    </submittedName>
</protein>
<evidence type="ECO:0000313" key="3">
    <source>
        <dbReference type="Proteomes" id="UP001418222"/>
    </source>
</evidence>
<gene>
    <name evidence="2" type="ORF">KSP39_PZI009415</name>
</gene>
<dbReference type="EMBL" id="JBBWWQ010000007">
    <property type="protein sequence ID" value="KAK8942731.1"/>
    <property type="molecule type" value="Genomic_DNA"/>
</dbReference>
<evidence type="ECO:0000313" key="2">
    <source>
        <dbReference type="EMBL" id="KAK8942731.1"/>
    </source>
</evidence>